<dbReference type="InterPro" id="IPR038727">
    <property type="entry name" value="NadR/Ttd14_AAA_dom"/>
</dbReference>
<dbReference type="PANTHER" id="PTHR34932:SF1">
    <property type="entry name" value="TRPL TRANSLOCATION DEFECT PROTEIN 14"/>
    <property type="match status" value="1"/>
</dbReference>
<dbReference type="AlphaFoldDB" id="C5KUV4"/>
<feature type="compositionally biased region" description="Low complexity" evidence="2">
    <location>
        <begin position="484"/>
        <end position="498"/>
    </location>
</feature>
<feature type="compositionally biased region" description="Low complexity" evidence="2">
    <location>
        <begin position="615"/>
        <end position="624"/>
    </location>
</feature>
<feature type="coiled-coil region" evidence="1">
    <location>
        <begin position="386"/>
        <end position="413"/>
    </location>
</feature>
<dbReference type="PANTHER" id="PTHR34932">
    <property type="entry name" value="TRPL TRANSLOCATION DEFECT PROTEIN 14"/>
    <property type="match status" value="1"/>
</dbReference>
<keyword evidence="5" id="KW-1185">Reference proteome</keyword>
<dbReference type="OMA" id="HITELDR"/>
<accession>C5KUV4</accession>
<proteinExistence type="predicted"/>
<keyword evidence="1" id="KW-0175">Coiled coil</keyword>
<dbReference type="SUPFAM" id="SSF52540">
    <property type="entry name" value="P-loop containing nucleoside triphosphate hydrolases"/>
    <property type="match status" value="1"/>
</dbReference>
<evidence type="ECO:0000313" key="5">
    <source>
        <dbReference type="Proteomes" id="UP000007800"/>
    </source>
</evidence>
<gene>
    <name evidence="4" type="ORF">Pmar_PMAR002273</name>
</gene>
<reference evidence="4 5" key="1">
    <citation type="submission" date="2008-07" db="EMBL/GenBank/DDBJ databases">
        <authorList>
            <person name="El-Sayed N."/>
            <person name="Caler E."/>
            <person name="Inman J."/>
            <person name="Amedeo P."/>
            <person name="Hass B."/>
            <person name="Wortman J."/>
        </authorList>
    </citation>
    <scope>NUCLEOTIDE SEQUENCE [LARGE SCALE GENOMIC DNA]</scope>
    <source>
        <strain evidence="5">ATCC 50983 / TXsc</strain>
    </source>
</reference>
<dbReference type="GO" id="GO:0035091">
    <property type="term" value="F:phosphatidylinositol binding"/>
    <property type="evidence" value="ECO:0007669"/>
    <property type="project" value="TreeGrafter"/>
</dbReference>
<feature type="domain" description="NadR/Ttd14 AAA" evidence="3">
    <location>
        <begin position="60"/>
        <end position="241"/>
    </location>
</feature>
<dbReference type="InParanoid" id="C5KUV4"/>
<dbReference type="GO" id="GO:0005525">
    <property type="term" value="F:GTP binding"/>
    <property type="evidence" value="ECO:0007669"/>
    <property type="project" value="TreeGrafter"/>
</dbReference>
<feature type="compositionally biased region" description="Polar residues" evidence="2">
    <location>
        <begin position="526"/>
        <end position="539"/>
    </location>
</feature>
<evidence type="ECO:0000256" key="1">
    <source>
        <dbReference type="SAM" id="Coils"/>
    </source>
</evidence>
<dbReference type="Proteomes" id="UP000007800">
    <property type="component" value="Unassembled WGS sequence"/>
</dbReference>
<protein>
    <recommendedName>
        <fullName evidence="3">NadR/Ttd14 AAA domain-containing protein</fullName>
    </recommendedName>
</protein>
<dbReference type="EMBL" id="GG676384">
    <property type="protein sequence ID" value="EER11669.1"/>
    <property type="molecule type" value="Genomic_DNA"/>
</dbReference>
<dbReference type="InterPro" id="IPR053227">
    <property type="entry name" value="TRPL-trafficking_regulator"/>
</dbReference>
<name>C5KUV4_PERM5</name>
<evidence type="ECO:0000256" key="2">
    <source>
        <dbReference type="SAM" id="MobiDB-lite"/>
    </source>
</evidence>
<organism evidence="5">
    <name type="scientific">Perkinsus marinus (strain ATCC 50983 / TXsc)</name>
    <dbReference type="NCBI Taxonomy" id="423536"/>
    <lineage>
        <taxon>Eukaryota</taxon>
        <taxon>Sar</taxon>
        <taxon>Alveolata</taxon>
        <taxon>Perkinsozoa</taxon>
        <taxon>Perkinsea</taxon>
        <taxon>Perkinsida</taxon>
        <taxon>Perkinsidae</taxon>
        <taxon>Perkinsus</taxon>
    </lineage>
</organism>
<evidence type="ECO:0000313" key="4">
    <source>
        <dbReference type="EMBL" id="EER11669.1"/>
    </source>
</evidence>
<evidence type="ECO:0000259" key="3">
    <source>
        <dbReference type="Pfam" id="PF13521"/>
    </source>
</evidence>
<dbReference type="OrthoDB" id="6375174at2759"/>
<dbReference type="GO" id="GO:0070300">
    <property type="term" value="F:phosphatidic acid binding"/>
    <property type="evidence" value="ECO:0007669"/>
    <property type="project" value="TreeGrafter"/>
</dbReference>
<dbReference type="RefSeq" id="XP_002779874.1">
    <property type="nucleotide sequence ID" value="XM_002779828.1"/>
</dbReference>
<feature type="region of interest" description="Disordered" evidence="2">
    <location>
        <begin position="355"/>
        <end position="380"/>
    </location>
</feature>
<dbReference type="GeneID" id="9047096"/>
<sequence>MDKRYSVDIDLVISLSSGSITIFIIPTISNSSDMNSVTAGTAALTSTTAAASTIGGRLCKIVLTGGPGGGKSTALTKLRNRLVHRGLQVTLIGENATPLIDKMGGYEPSWRHTWKHIEFQRIMLKAQIEQEDNITSLCRLREDDRVIILDRGAFDGRTFCTDEEWEKVRNSNNIYTDKELFDRYDVVIHMTSAAVDRPQFYSYGAGSTNESRFHTPSQAAEADKLGRDFVTHTGQNVFVVDTKENFDDKVEEVFRCVQGAISRLWGPTVVEGLSTKRVQHKVRVLRSWEEICQLPEVTCGSKEAAKAAYISEITYLNKDQTRWVRRWRKVGNISELDKKTPAELVKEFPSLEEERLLPQGDSSEDRSKMESSEETVMIDSGERGPKRMANLSVDAYERAIREYEAEKARHGGEDFPKQILKRQVSYETRYITLKAYSGLDGSPCPGYENIWVLDMEDPAVHSTQDTLSLLPSFVEPVPEAVINSPSPSQHTSSTPPTTIIKDPPHHRTRRRETDTSPIAPLAVQSAGISTTARSKSGPSVTRKRRLPKSKLVLCHHPTADAAAGVSEPSKNHPAGHPSKRSREQASEAVTGSEEVDGLRSKMPKSSTVEDEKENSSSSNVSSVT</sequence>
<feature type="region of interest" description="Disordered" evidence="2">
    <location>
        <begin position="479"/>
        <end position="624"/>
    </location>
</feature>
<dbReference type="Gene3D" id="3.40.50.300">
    <property type="entry name" value="P-loop containing nucleotide triphosphate hydrolases"/>
    <property type="match status" value="1"/>
</dbReference>
<dbReference type="InterPro" id="IPR027417">
    <property type="entry name" value="P-loop_NTPase"/>
</dbReference>
<dbReference type="Pfam" id="PF13521">
    <property type="entry name" value="AAA_28"/>
    <property type="match status" value="1"/>
</dbReference>